<dbReference type="PRINTS" id="PR00502">
    <property type="entry name" value="NUDIXFAMILY"/>
</dbReference>
<dbReference type="PANTHER" id="PTHR16099">
    <property type="entry name" value="8-OXO-DGTP DIPHOSPHATES NUDT15"/>
    <property type="match status" value="1"/>
</dbReference>
<feature type="domain" description="Nudix hydrolase" evidence="4">
    <location>
        <begin position="1"/>
        <end position="134"/>
    </location>
</feature>
<dbReference type="RefSeq" id="WP_013345669.1">
    <property type="nucleotide sequence ID" value="NC_014541.1"/>
</dbReference>
<dbReference type="SUPFAM" id="SSF55811">
    <property type="entry name" value="Nudix"/>
    <property type="match status" value="1"/>
</dbReference>
<dbReference type="KEGG" id="fbl:Fbal_2160"/>
<keyword evidence="2 3" id="KW-0378">Hydrolase</keyword>
<dbReference type="Proteomes" id="UP000006683">
    <property type="component" value="Chromosome"/>
</dbReference>
<sequence length="141" mass="15648">MNQPRVGIGIIVRRADGKILIGKRTGAHAPYWSIPGGHLELGESFEAAAIREIEEETGLRIADPQVIAVTNNLRTFREEGKHYVSVCLLAHHQGEEPVNREPDKCEGWVWVDPNDLPHPHFDASEQSVACYLANQIYLGAS</sequence>
<keyword evidence="6" id="KW-1185">Reference proteome</keyword>
<dbReference type="PANTHER" id="PTHR16099:SF5">
    <property type="entry name" value="NUCLEOTIDE TRIPHOSPHATE DIPHOSPHATASE NUDT15"/>
    <property type="match status" value="1"/>
</dbReference>
<dbReference type="Gene3D" id="3.90.79.10">
    <property type="entry name" value="Nucleoside Triphosphate Pyrophosphohydrolase"/>
    <property type="match status" value="1"/>
</dbReference>
<dbReference type="OrthoDB" id="7066556at2"/>
<dbReference type="InterPro" id="IPR015797">
    <property type="entry name" value="NUDIX_hydrolase-like_dom_sf"/>
</dbReference>
<accession>E1SVN2</accession>
<evidence type="ECO:0000256" key="3">
    <source>
        <dbReference type="RuleBase" id="RU003476"/>
    </source>
</evidence>
<comment type="similarity">
    <text evidence="3">Belongs to the Nudix hydrolase family.</text>
</comment>
<reference evidence="5 6" key="1">
    <citation type="journal article" date="2010" name="Stand. Genomic Sci.">
        <title>Complete genome sequence of Ferrimonas balearica type strain (PAT).</title>
        <authorList>
            <person name="Nolan M."/>
            <person name="Sikorski J."/>
            <person name="Davenport K."/>
            <person name="Lucas S."/>
            <person name="Glavina Del Rio T."/>
            <person name="Tice H."/>
            <person name="Cheng J."/>
            <person name="Goodwin L."/>
            <person name="Pitluck S."/>
            <person name="Liolios K."/>
            <person name="Ivanova N."/>
            <person name="Mavromatis K."/>
            <person name="Ovchinnikova G."/>
            <person name="Pati A."/>
            <person name="Chen A."/>
            <person name="Palaniappan K."/>
            <person name="Land M."/>
            <person name="Hauser L."/>
            <person name="Chang Y."/>
            <person name="Jeffries C."/>
            <person name="Tapia R."/>
            <person name="Brettin T."/>
            <person name="Detter J."/>
            <person name="Han C."/>
            <person name="Yasawong M."/>
            <person name="Rohde M."/>
            <person name="Tindall B."/>
            <person name="Goker M."/>
            <person name="Woyke T."/>
            <person name="Bristow J."/>
            <person name="Eisen J."/>
            <person name="Markowitz V."/>
            <person name="Hugenholtz P."/>
            <person name="Kyrpides N."/>
            <person name="Klenk H."/>
            <person name="Lapidus A."/>
        </authorList>
    </citation>
    <scope>NUCLEOTIDE SEQUENCE [LARGE SCALE GENOMIC DNA]</scope>
    <source>
        <strain evidence="6">DSM 9799 / CCM 4581 / KCTC 23876 / PAT</strain>
    </source>
</reference>
<protein>
    <submittedName>
        <fullName evidence="5">NUDIX hydrolase</fullName>
    </submittedName>
</protein>
<dbReference type="GeneID" id="67182361"/>
<dbReference type="PROSITE" id="PS00893">
    <property type="entry name" value="NUDIX_BOX"/>
    <property type="match status" value="1"/>
</dbReference>
<dbReference type="eggNOG" id="COG1051">
    <property type="taxonomic scope" value="Bacteria"/>
</dbReference>
<dbReference type="GO" id="GO:0006203">
    <property type="term" value="P:dGTP catabolic process"/>
    <property type="evidence" value="ECO:0007669"/>
    <property type="project" value="TreeGrafter"/>
</dbReference>
<evidence type="ECO:0000256" key="2">
    <source>
        <dbReference type="ARBA" id="ARBA00022801"/>
    </source>
</evidence>
<comment type="cofactor">
    <cofactor evidence="1">
        <name>Mg(2+)</name>
        <dbReference type="ChEBI" id="CHEBI:18420"/>
    </cofactor>
</comment>
<evidence type="ECO:0000313" key="5">
    <source>
        <dbReference type="EMBL" id="ADN76363.1"/>
    </source>
</evidence>
<proteinExistence type="inferred from homology"/>
<evidence type="ECO:0000313" key="6">
    <source>
        <dbReference type="Proteomes" id="UP000006683"/>
    </source>
</evidence>
<dbReference type="AlphaFoldDB" id="E1SVN2"/>
<dbReference type="InterPro" id="IPR000086">
    <property type="entry name" value="NUDIX_hydrolase_dom"/>
</dbReference>
<organism evidence="5 6">
    <name type="scientific">Ferrimonas balearica (strain DSM 9799 / CCM 4581 / KCTC 23876 / PAT)</name>
    <dbReference type="NCBI Taxonomy" id="550540"/>
    <lineage>
        <taxon>Bacteria</taxon>
        <taxon>Pseudomonadati</taxon>
        <taxon>Pseudomonadota</taxon>
        <taxon>Gammaproteobacteria</taxon>
        <taxon>Alteromonadales</taxon>
        <taxon>Ferrimonadaceae</taxon>
        <taxon>Ferrimonas</taxon>
    </lineage>
</organism>
<evidence type="ECO:0000256" key="1">
    <source>
        <dbReference type="ARBA" id="ARBA00001946"/>
    </source>
</evidence>
<dbReference type="EMBL" id="CP002209">
    <property type="protein sequence ID" value="ADN76363.1"/>
    <property type="molecule type" value="Genomic_DNA"/>
</dbReference>
<dbReference type="HOGENOM" id="CLU_037162_9_1_6"/>
<dbReference type="InterPro" id="IPR020476">
    <property type="entry name" value="Nudix_hydrolase"/>
</dbReference>
<evidence type="ECO:0000259" key="4">
    <source>
        <dbReference type="PROSITE" id="PS51462"/>
    </source>
</evidence>
<name>E1SVN2_FERBD</name>
<dbReference type="CDD" id="cd04678">
    <property type="entry name" value="NUDIX_MTH2_Nudt15"/>
    <property type="match status" value="1"/>
</dbReference>
<dbReference type="InterPro" id="IPR020084">
    <property type="entry name" value="NUDIX_hydrolase_CS"/>
</dbReference>
<dbReference type="GO" id="GO:0005829">
    <property type="term" value="C:cytosol"/>
    <property type="evidence" value="ECO:0007669"/>
    <property type="project" value="TreeGrafter"/>
</dbReference>
<dbReference type="PROSITE" id="PS51462">
    <property type="entry name" value="NUDIX"/>
    <property type="match status" value="1"/>
</dbReference>
<dbReference type="Pfam" id="PF00293">
    <property type="entry name" value="NUDIX"/>
    <property type="match status" value="1"/>
</dbReference>
<dbReference type="GO" id="GO:0035539">
    <property type="term" value="F:8-oxo-7,8-dihydrodeoxyguanosine triphosphate pyrophosphatase activity"/>
    <property type="evidence" value="ECO:0007669"/>
    <property type="project" value="TreeGrafter"/>
</dbReference>
<gene>
    <name evidence="5" type="ordered locus">Fbal_2160</name>
</gene>
<dbReference type="FunFam" id="3.90.79.10:FF:000060">
    <property type="entry name" value="Nudix hydrolase 1"/>
    <property type="match status" value="1"/>
</dbReference>
<dbReference type="STRING" id="550540.Fbal_2160"/>